<dbReference type="EMBL" id="JACDXJ010000001">
    <property type="protein sequence ID" value="MBA1158779.1"/>
    <property type="molecule type" value="Genomic_DNA"/>
</dbReference>
<dbReference type="Gene3D" id="1.10.1660.10">
    <property type="match status" value="1"/>
</dbReference>
<keyword evidence="2" id="KW-0963">Cytoplasm</keyword>
<dbReference type="PANTHER" id="PTHR30204">
    <property type="entry name" value="REDOX-CYCLING DRUG-SENSING TRANSCRIPTIONAL ACTIVATOR SOXR"/>
    <property type="match status" value="1"/>
</dbReference>
<evidence type="ECO:0000259" key="6">
    <source>
        <dbReference type="PROSITE" id="PS50937"/>
    </source>
</evidence>
<dbReference type="CDD" id="cd01108">
    <property type="entry name" value="HTH_CueR"/>
    <property type="match status" value="1"/>
</dbReference>
<evidence type="ECO:0000256" key="3">
    <source>
        <dbReference type="ARBA" id="ARBA00023015"/>
    </source>
</evidence>
<comment type="caution">
    <text evidence="7">The sequence shown here is derived from an EMBL/GenBank/DDBJ whole genome shotgun (WGS) entry which is preliminary data.</text>
</comment>
<evidence type="ECO:0000256" key="5">
    <source>
        <dbReference type="ARBA" id="ARBA00023163"/>
    </source>
</evidence>
<protein>
    <submittedName>
        <fullName evidence="7">Cu(I)-responsive transcriptional regulator</fullName>
    </submittedName>
</protein>
<dbReference type="InterPro" id="IPR011789">
    <property type="entry name" value="CueR"/>
</dbReference>
<dbReference type="RefSeq" id="WP_181054130.1">
    <property type="nucleotide sequence ID" value="NZ_JACDXJ010000001.1"/>
</dbReference>
<organism evidence="7 8">
    <name type="scientific">Microvirga mediterraneensis</name>
    <dbReference type="NCBI Taxonomy" id="2754695"/>
    <lineage>
        <taxon>Bacteria</taxon>
        <taxon>Pseudomonadati</taxon>
        <taxon>Pseudomonadota</taxon>
        <taxon>Alphaproteobacteria</taxon>
        <taxon>Hyphomicrobiales</taxon>
        <taxon>Methylobacteriaceae</taxon>
        <taxon>Microvirga</taxon>
    </lineage>
</organism>
<evidence type="ECO:0000256" key="1">
    <source>
        <dbReference type="ARBA" id="ARBA00004496"/>
    </source>
</evidence>
<dbReference type="GO" id="GO:0003700">
    <property type="term" value="F:DNA-binding transcription factor activity"/>
    <property type="evidence" value="ECO:0007669"/>
    <property type="project" value="InterPro"/>
</dbReference>
<proteinExistence type="predicted"/>
<dbReference type="SMART" id="SM00422">
    <property type="entry name" value="HTH_MERR"/>
    <property type="match status" value="1"/>
</dbReference>
<evidence type="ECO:0000313" key="8">
    <source>
        <dbReference type="Proteomes" id="UP000572984"/>
    </source>
</evidence>
<dbReference type="AlphaFoldDB" id="A0A838BUQ0"/>
<comment type="subcellular location">
    <subcellularLocation>
        <location evidence="1">Cytoplasm</location>
    </subcellularLocation>
</comment>
<dbReference type="PROSITE" id="PS00552">
    <property type="entry name" value="HTH_MERR_1"/>
    <property type="match status" value="1"/>
</dbReference>
<dbReference type="PANTHER" id="PTHR30204:SF94">
    <property type="entry name" value="HEAVY METAL-DEPENDENT TRANSCRIPTIONAL REGULATOR HI_0293-RELATED"/>
    <property type="match status" value="1"/>
</dbReference>
<evidence type="ECO:0000256" key="4">
    <source>
        <dbReference type="ARBA" id="ARBA00023125"/>
    </source>
</evidence>
<dbReference type="InterPro" id="IPR009061">
    <property type="entry name" value="DNA-bd_dom_put_sf"/>
</dbReference>
<dbReference type="PRINTS" id="PR00040">
    <property type="entry name" value="HTHMERR"/>
</dbReference>
<reference evidence="7 8" key="1">
    <citation type="submission" date="2020-07" db="EMBL/GenBank/DDBJ databases">
        <title>Draft genome and description of Microvirga mediterraneensis Marseille-Q2068 sp. nov.</title>
        <authorList>
            <person name="Boxberger M."/>
        </authorList>
    </citation>
    <scope>NUCLEOTIDE SEQUENCE [LARGE SCALE GENOMIC DNA]</scope>
    <source>
        <strain evidence="7 8">Marseille-Q2068</strain>
    </source>
</reference>
<evidence type="ECO:0000313" key="7">
    <source>
        <dbReference type="EMBL" id="MBA1158779.1"/>
    </source>
</evidence>
<evidence type="ECO:0000256" key="2">
    <source>
        <dbReference type="ARBA" id="ARBA00022490"/>
    </source>
</evidence>
<dbReference type="Pfam" id="PF09278">
    <property type="entry name" value="MerR-DNA-bind"/>
    <property type="match status" value="1"/>
</dbReference>
<keyword evidence="3" id="KW-0805">Transcription regulation</keyword>
<keyword evidence="4" id="KW-0238">DNA-binding</keyword>
<sequence>MNIGQAAESSGVSAKMIRYYESIGLIAKTARTAAGYRVYSNNDVNTLGFIRRARDLGFSVEQITELVSLWRDRQRASTDVKRIALEHVALLETKARELQEMASTLRHLAKSCHGNERPDCPIIEGLADSNGLHAVNPRLKPRFGTTGLQSANRAKTAI</sequence>
<feature type="domain" description="HTH merR-type" evidence="6">
    <location>
        <begin position="1"/>
        <end position="69"/>
    </location>
</feature>
<dbReference type="InterPro" id="IPR000551">
    <property type="entry name" value="MerR-type_HTH_dom"/>
</dbReference>
<dbReference type="NCBIfam" id="TIGR02044">
    <property type="entry name" value="CueR"/>
    <property type="match status" value="1"/>
</dbReference>
<keyword evidence="8" id="KW-1185">Reference proteome</keyword>
<keyword evidence="5" id="KW-0804">Transcription</keyword>
<dbReference type="GO" id="GO:0005737">
    <property type="term" value="C:cytoplasm"/>
    <property type="evidence" value="ECO:0007669"/>
    <property type="project" value="UniProtKB-SubCell"/>
</dbReference>
<dbReference type="Proteomes" id="UP000572984">
    <property type="component" value="Unassembled WGS sequence"/>
</dbReference>
<dbReference type="GO" id="GO:0045893">
    <property type="term" value="P:positive regulation of DNA-templated transcription"/>
    <property type="evidence" value="ECO:0007669"/>
    <property type="project" value="InterPro"/>
</dbReference>
<dbReference type="PROSITE" id="PS50937">
    <property type="entry name" value="HTH_MERR_2"/>
    <property type="match status" value="1"/>
</dbReference>
<dbReference type="Pfam" id="PF00376">
    <property type="entry name" value="MerR"/>
    <property type="match status" value="1"/>
</dbReference>
<dbReference type="SUPFAM" id="SSF46955">
    <property type="entry name" value="Putative DNA-binding domain"/>
    <property type="match status" value="1"/>
</dbReference>
<dbReference type="InterPro" id="IPR015358">
    <property type="entry name" value="Tscrpt_reg_MerR_DNA-bd"/>
</dbReference>
<dbReference type="GO" id="GO:0003677">
    <property type="term" value="F:DNA binding"/>
    <property type="evidence" value="ECO:0007669"/>
    <property type="project" value="UniProtKB-KW"/>
</dbReference>
<dbReference type="GO" id="GO:0005507">
    <property type="term" value="F:copper ion binding"/>
    <property type="evidence" value="ECO:0007669"/>
    <property type="project" value="InterPro"/>
</dbReference>
<accession>A0A838BUQ0</accession>
<gene>
    <name evidence="7" type="primary">cueR</name>
    <name evidence="7" type="ORF">H0S73_21995</name>
</gene>
<name>A0A838BUQ0_9HYPH</name>
<dbReference type="InterPro" id="IPR047057">
    <property type="entry name" value="MerR_fam"/>
</dbReference>